<keyword evidence="2" id="KW-1185">Reference proteome</keyword>
<evidence type="ECO:0000313" key="2">
    <source>
        <dbReference type="Proteomes" id="UP000183832"/>
    </source>
</evidence>
<name>A0A1J1J9H3_9DIPT</name>
<proteinExistence type="predicted"/>
<reference evidence="1 2" key="1">
    <citation type="submission" date="2015-04" db="EMBL/GenBank/DDBJ databases">
        <authorList>
            <person name="Syromyatnikov M.Y."/>
            <person name="Popov V.N."/>
        </authorList>
    </citation>
    <scope>NUCLEOTIDE SEQUENCE [LARGE SCALE GENOMIC DNA]</scope>
</reference>
<gene>
    <name evidence="1" type="ORF">CLUMA_CG021578</name>
</gene>
<protein>
    <submittedName>
        <fullName evidence="1">CLUMA_CG021578, isoform A</fullName>
    </submittedName>
</protein>
<organism evidence="1 2">
    <name type="scientific">Clunio marinus</name>
    <dbReference type="NCBI Taxonomy" id="568069"/>
    <lineage>
        <taxon>Eukaryota</taxon>
        <taxon>Metazoa</taxon>
        <taxon>Ecdysozoa</taxon>
        <taxon>Arthropoda</taxon>
        <taxon>Hexapoda</taxon>
        <taxon>Insecta</taxon>
        <taxon>Pterygota</taxon>
        <taxon>Neoptera</taxon>
        <taxon>Endopterygota</taxon>
        <taxon>Diptera</taxon>
        <taxon>Nematocera</taxon>
        <taxon>Chironomoidea</taxon>
        <taxon>Chironomidae</taxon>
        <taxon>Clunio</taxon>
    </lineage>
</organism>
<accession>A0A1J1J9H3</accession>
<dbReference type="AlphaFoldDB" id="A0A1J1J9H3"/>
<dbReference type="Proteomes" id="UP000183832">
    <property type="component" value="Unassembled WGS sequence"/>
</dbReference>
<evidence type="ECO:0000313" key="1">
    <source>
        <dbReference type="EMBL" id="CRL08698.1"/>
    </source>
</evidence>
<dbReference type="EMBL" id="CVRI01000075">
    <property type="protein sequence ID" value="CRL08698.1"/>
    <property type="molecule type" value="Genomic_DNA"/>
</dbReference>
<sequence>MLETTEVCRFPMAESVLLHFIHKNVDAISLFQRTCQKIRTVSQRRIRLKKMLRLSPFMVNEEVQNGLRPNQQNLSLKSSRKMSKIKILNLDKEVEEGIKFIPVKITNICLKIYFAFPGVDELNDNKEQFESFVGIKIAGCLFESQNCFNSIFTEKFVSHHIGINIFRAQKLYEKCCSKQ</sequence>